<comment type="caution">
    <text evidence="1">The sequence shown here is derived from an EMBL/GenBank/DDBJ whole genome shotgun (WGS) entry which is preliminary data.</text>
</comment>
<sequence length="90" mass="10150">MSHNFQPGDLALTLKSGWGFEAMTTVTLDVFLRKGEAAQEPDLRLFTPKYDGWVVYQGDESDSGFFRAEHLMPLRGGDFTHEQQKAKEAV</sequence>
<dbReference type="Proteomes" id="UP000535954">
    <property type="component" value="Unassembled WGS sequence"/>
</dbReference>
<evidence type="ECO:0000313" key="2">
    <source>
        <dbReference type="Proteomes" id="UP000535954"/>
    </source>
</evidence>
<dbReference type="EMBL" id="JAAQYH010000019">
    <property type="protein sequence ID" value="NNA76576.1"/>
    <property type="molecule type" value="Genomic_DNA"/>
</dbReference>
<dbReference type="RefSeq" id="WP_169900444.1">
    <property type="nucleotide sequence ID" value="NZ_JAAQYH010000019.1"/>
</dbReference>
<reference evidence="1 2" key="1">
    <citation type="journal article" date="2020" name="Front. Microbiol.">
        <title>Genetic Organization of the aprX-lipA2 Operon Affects the Proteolytic Potential of Pseudomonas Species in Milk.</title>
        <authorList>
            <person name="Maier C."/>
            <person name="Huptas C."/>
            <person name="von Neubeck M."/>
            <person name="Scherer S."/>
            <person name="Wenning M."/>
            <person name="Lucking G."/>
        </authorList>
    </citation>
    <scope>NUCLEOTIDE SEQUENCE [LARGE SCALE GENOMIC DNA]</scope>
    <source>
        <strain evidence="1 2">WS 5405</strain>
    </source>
</reference>
<dbReference type="AlphaFoldDB" id="A0A7Y1QC44"/>
<evidence type="ECO:0000313" key="1">
    <source>
        <dbReference type="EMBL" id="NNA76576.1"/>
    </source>
</evidence>
<organism evidence="1 2">
    <name type="scientific">Pseudomonas lactis</name>
    <dbReference type="NCBI Taxonomy" id="1615674"/>
    <lineage>
        <taxon>Bacteria</taxon>
        <taxon>Pseudomonadati</taxon>
        <taxon>Pseudomonadota</taxon>
        <taxon>Gammaproteobacteria</taxon>
        <taxon>Pseudomonadales</taxon>
        <taxon>Pseudomonadaceae</taxon>
        <taxon>Pseudomonas</taxon>
    </lineage>
</organism>
<name>A0A7Y1QC44_9PSED</name>
<proteinExistence type="predicted"/>
<gene>
    <name evidence="1" type="ORF">HBO13_28475</name>
</gene>
<accession>A0A7Y1QC44</accession>
<protein>
    <submittedName>
        <fullName evidence="1">Uncharacterized protein</fullName>
    </submittedName>
</protein>